<dbReference type="GO" id="GO:0034039">
    <property type="term" value="F:8-oxo-7,8-dihydroguanine DNA N-glycosylase activity"/>
    <property type="evidence" value="ECO:0007669"/>
    <property type="project" value="TreeGrafter"/>
</dbReference>
<dbReference type="Pfam" id="PF00730">
    <property type="entry name" value="HhH-GPD"/>
    <property type="match status" value="1"/>
</dbReference>
<evidence type="ECO:0000256" key="8">
    <source>
        <dbReference type="ARBA" id="ARBA00022763"/>
    </source>
</evidence>
<dbReference type="AlphaFoldDB" id="A0A2G4QZI0"/>
<keyword evidence="9" id="KW-0378">Hydrolase</keyword>
<comment type="function">
    <text evidence="3">Adenine glycosylase active on G-A mispairs. MutY also corrects error-prone DNA synthesis past GO lesions which are due to the oxidatively damaged form of guanine: 7,8-dihydro-8-oxoguanine (8-oxo-dGTP).</text>
</comment>
<dbReference type="SUPFAM" id="SSF55811">
    <property type="entry name" value="Nudix"/>
    <property type="match status" value="1"/>
</dbReference>
<comment type="similarity">
    <text evidence="4">Belongs to the Nth/MutY family.</text>
</comment>
<dbReference type="GO" id="GO:0000701">
    <property type="term" value="F:purine-specific mismatch base pair DNA N-glycosylase activity"/>
    <property type="evidence" value="ECO:0007669"/>
    <property type="project" value="UniProtKB-EC"/>
</dbReference>
<dbReference type="Proteomes" id="UP000237472">
    <property type="component" value="Unassembled WGS sequence"/>
</dbReference>
<dbReference type="InterPro" id="IPR005760">
    <property type="entry name" value="A/G_AdeGlyc_MutY"/>
</dbReference>
<evidence type="ECO:0000259" key="14">
    <source>
        <dbReference type="SMART" id="SM00478"/>
    </source>
</evidence>
<feature type="domain" description="HhH-GPD" evidence="14">
    <location>
        <begin position="46"/>
        <end position="193"/>
    </location>
</feature>
<dbReference type="InterPro" id="IPR023170">
    <property type="entry name" value="HhH_base_excis_C"/>
</dbReference>
<comment type="caution">
    <text evidence="15">The sequence shown here is derived from an EMBL/GenBank/DDBJ whole genome shotgun (WGS) entry which is preliminary data.</text>
</comment>
<dbReference type="Gene3D" id="1.10.340.30">
    <property type="entry name" value="Hypothetical protein, domain 2"/>
    <property type="match status" value="1"/>
</dbReference>
<protein>
    <recommendedName>
        <fullName evidence="6">Adenine DNA glycosylase</fullName>
        <ecNumber evidence="5">3.2.2.31</ecNumber>
    </recommendedName>
</protein>
<evidence type="ECO:0000313" key="16">
    <source>
        <dbReference type="Proteomes" id="UP000237472"/>
    </source>
</evidence>
<evidence type="ECO:0000256" key="7">
    <source>
        <dbReference type="ARBA" id="ARBA00022723"/>
    </source>
</evidence>
<evidence type="ECO:0000256" key="1">
    <source>
        <dbReference type="ARBA" id="ARBA00000843"/>
    </source>
</evidence>
<comment type="cofactor">
    <cofactor evidence="2">
        <name>[4Fe-4S] cluster</name>
        <dbReference type="ChEBI" id="CHEBI:49883"/>
    </cofactor>
</comment>
<dbReference type="PANTHER" id="PTHR42944:SF1">
    <property type="entry name" value="ADENINE DNA GLYCOSYLASE"/>
    <property type="match status" value="1"/>
</dbReference>
<dbReference type="GO" id="GO:0046872">
    <property type="term" value="F:metal ion binding"/>
    <property type="evidence" value="ECO:0007669"/>
    <property type="project" value="UniProtKB-KW"/>
</dbReference>
<evidence type="ECO:0000256" key="4">
    <source>
        <dbReference type="ARBA" id="ARBA00008343"/>
    </source>
</evidence>
<keyword evidence="12" id="KW-0234">DNA repair</keyword>
<dbReference type="GO" id="GO:0006298">
    <property type="term" value="P:mismatch repair"/>
    <property type="evidence" value="ECO:0007669"/>
    <property type="project" value="TreeGrafter"/>
</dbReference>
<evidence type="ECO:0000256" key="12">
    <source>
        <dbReference type="ARBA" id="ARBA00023204"/>
    </source>
</evidence>
<sequence>MQKEMIEKLQKNLLKWYENNGRKTLPWRNLQNDTNRAYKVYISEIMLQQTQVRVVLERFYFPFLQQFPTLLSLANAKEDALLKAWQGLGYYSRARNLKKAARQCVAEFGGLLPHKKDDLLKLCGVGAYTAGAVACFGYGACESFVDANISRILKRLFALQNPSQKELEIRAKLLLNEKEPFNHNQALLDVGALLCLSKNAKCKLCPLNAFCKGKNTPELYTKSPKKSYENLELDLVFLEFGGKFALEKSTKKLYKGLYNFPFKEGLKPSDAVFLGEFKHTYTKYKLRIKIYHQILQKENVEFEFKSLEEIESLALSKLSLKALQIFKAQNAF</sequence>
<dbReference type="OrthoDB" id="9802365at2"/>
<dbReference type="EC" id="3.2.2.31" evidence="5"/>
<evidence type="ECO:0000256" key="9">
    <source>
        <dbReference type="ARBA" id="ARBA00022801"/>
    </source>
</evidence>
<proteinExistence type="inferred from homology"/>
<dbReference type="RefSeq" id="WP_099462352.1">
    <property type="nucleotide sequence ID" value="NZ_LDWY01000086.1"/>
</dbReference>
<evidence type="ECO:0000313" key="15">
    <source>
        <dbReference type="EMBL" id="PHY89712.1"/>
    </source>
</evidence>
<name>A0A2G4QZI0_9BACT</name>
<dbReference type="GO" id="GO:0006284">
    <property type="term" value="P:base-excision repair"/>
    <property type="evidence" value="ECO:0007669"/>
    <property type="project" value="InterPro"/>
</dbReference>
<dbReference type="SMART" id="SM00478">
    <property type="entry name" value="ENDO3c"/>
    <property type="match status" value="1"/>
</dbReference>
<keyword evidence="7" id="KW-0479">Metal-binding</keyword>
<dbReference type="InterPro" id="IPR044298">
    <property type="entry name" value="MIG/MutY"/>
</dbReference>
<dbReference type="EMBL" id="LDWY01000086">
    <property type="protein sequence ID" value="PHY89712.1"/>
    <property type="molecule type" value="Genomic_DNA"/>
</dbReference>
<evidence type="ECO:0000256" key="3">
    <source>
        <dbReference type="ARBA" id="ARBA00002933"/>
    </source>
</evidence>
<dbReference type="InterPro" id="IPR015797">
    <property type="entry name" value="NUDIX_hydrolase-like_dom_sf"/>
</dbReference>
<gene>
    <name evidence="15" type="ORF">AA994_07050</name>
</gene>
<keyword evidence="10" id="KW-0408">Iron</keyword>
<reference evidence="16" key="1">
    <citation type="submission" date="2015-06" db="EMBL/GenBank/DDBJ databases">
        <authorList>
            <person name="Parisi A."/>
            <person name="Chiara M."/>
            <person name="Florio D."/>
            <person name="Miccolupo A."/>
            <person name="Manzari C."/>
            <person name="Mion D."/>
            <person name="Caruso M."/>
            <person name="D'erchia A.M."/>
            <person name="Zanoni R."/>
        </authorList>
    </citation>
    <scope>NUCLEOTIDE SEQUENCE [LARGE SCALE GENOMIC DNA]</scope>
    <source>
        <strain evidence="16">73/13</strain>
    </source>
</reference>
<keyword evidence="11" id="KW-0411">Iron-sulfur</keyword>
<evidence type="ECO:0000256" key="13">
    <source>
        <dbReference type="ARBA" id="ARBA00023295"/>
    </source>
</evidence>
<dbReference type="NCBIfam" id="TIGR01084">
    <property type="entry name" value="mutY"/>
    <property type="match status" value="1"/>
</dbReference>
<dbReference type="GO" id="GO:0051536">
    <property type="term" value="F:iron-sulfur cluster binding"/>
    <property type="evidence" value="ECO:0007669"/>
    <property type="project" value="UniProtKB-KW"/>
</dbReference>
<dbReference type="InterPro" id="IPR003265">
    <property type="entry name" value="HhH-GPD_domain"/>
</dbReference>
<dbReference type="PANTHER" id="PTHR42944">
    <property type="entry name" value="ADENINE DNA GLYCOSYLASE"/>
    <property type="match status" value="1"/>
</dbReference>
<keyword evidence="13" id="KW-0326">Glycosidase</keyword>
<evidence type="ECO:0000256" key="2">
    <source>
        <dbReference type="ARBA" id="ARBA00001966"/>
    </source>
</evidence>
<dbReference type="SUPFAM" id="SSF48150">
    <property type="entry name" value="DNA-glycosylase"/>
    <property type="match status" value="1"/>
</dbReference>
<dbReference type="CDD" id="cd00056">
    <property type="entry name" value="ENDO3c"/>
    <property type="match status" value="1"/>
</dbReference>
<evidence type="ECO:0000256" key="11">
    <source>
        <dbReference type="ARBA" id="ARBA00023014"/>
    </source>
</evidence>
<organism evidence="15 16">
    <name type="scientific">Campylobacter vulpis</name>
    <dbReference type="NCBI Taxonomy" id="1655500"/>
    <lineage>
        <taxon>Bacteria</taxon>
        <taxon>Pseudomonadati</taxon>
        <taxon>Campylobacterota</taxon>
        <taxon>Epsilonproteobacteria</taxon>
        <taxon>Campylobacterales</taxon>
        <taxon>Campylobacteraceae</taxon>
        <taxon>Campylobacter</taxon>
    </lineage>
</organism>
<dbReference type="Gene3D" id="1.10.1670.10">
    <property type="entry name" value="Helix-hairpin-Helix base-excision DNA repair enzymes (C-terminal)"/>
    <property type="match status" value="1"/>
</dbReference>
<accession>A0A2G4QZI0</accession>
<dbReference type="GO" id="GO:0032357">
    <property type="term" value="F:oxidized purine DNA binding"/>
    <property type="evidence" value="ECO:0007669"/>
    <property type="project" value="TreeGrafter"/>
</dbReference>
<dbReference type="GO" id="GO:0035485">
    <property type="term" value="F:adenine/guanine mispair binding"/>
    <property type="evidence" value="ECO:0007669"/>
    <property type="project" value="TreeGrafter"/>
</dbReference>
<comment type="catalytic activity">
    <reaction evidence="1">
        <text>Hydrolyzes free adenine bases from 7,8-dihydro-8-oxoguanine:adenine mismatched double-stranded DNA, leaving an apurinic site.</text>
        <dbReference type="EC" id="3.2.2.31"/>
    </reaction>
</comment>
<dbReference type="InterPro" id="IPR011257">
    <property type="entry name" value="DNA_glycosylase"/>
</dbReference>
<evidence type="ECO:0000256" key="6">
    <source>
        <dbReference type="ARBA" id="ARBA00022023"/>
    </source>
</evidence>
<evidence type="ECO:0000256" key="5">
    <source>
        <dbReference type="ARBA" id="ARBA00012045"/>
    </source>
</evidence>
<evidence type="ECO:0000256" key="10">
    <source>
        <dbReference type="ARBA" id="ARBA00023004"/>
    </source>
</evidence>
<keyword evidence="8" id="KW-0227">DNA damage</keyword>